<evidence type="ECO:0000313" key="3">
    <source>
        <dbReference type="Proteomes" id="UP000054387"/>
    </source>
</evidence>
<gene>
    <name evidence="2" type="ORF">AUR64_09755</name>
</gene>
<organism evidence="2 3">
    <name type="scientific">Haloprofundus marisrubri</name>
    <dbReference type="NCBI Taxonomy" id="1514971"/>
    <lineage>
        <taxon>Archaea</taxon>
        <taxon>Methanobacteriati</taxon>
        <taxon>Methanobacteriota</taxon>
        <taxon>Stenosarchaea group</taxon>
        <taxon>Halobacteria</taxon>
        <taxon>Halobacteriales</taxon>
        <taxon>Haloferacaceae</taxon>
        <taxon>Haloprofundus</taxon>
    </lineage>
</organism>
<dbReference type="EMBL" id="LOPU01000018">
    <property type="protein sequence ID" value="KTG09900.1"/>
    <property type="molecule type" value="Genomic_DNA"/>
</dbReference>
<keyword evidence="3" id="KW-1185">Reference proteome</keyword>
<dbReference type="RefSeq" id="WP_058581255.1">
    <property type="nucleotide sequence ID" value="NZ_LOPU01000018.1"/>
</dbReference>
<name>A0A0W1R8W2_9EURY</name>
<dbReference type="AlphaFoldDB" id="A0A0W1R8W2"/>
<evidence type="ECO:0000256" key="1">
    <source>
        <dbReference type="SAM" id="Phobius"/>
    </source>
</evidence>
<dbReference type="Proteomes" id="UP000054387">
    <property type="component" value="Unassembled WGS sequence"/>
</dbReference>
<proteinExistence type="predicted"/>
<protein>
    <submittedName>
        <fullName evidence="2">Uncharacterized protein</fullName>
    </submittedName>
</protein>
<evidence type="ECO:0000313" key="2">
    <source>
        <dbReference type="EMBL" id="KTG09900.1"/>
    </source>
</evidence>
<reference evidence="2 3" key="1">
    <citation type="submission" date="2015-12" db="EMBL/GenBank/DDBJ databases">
        <title>Haloprofundus marisrubri gen. nov., sp. nov., an extremely halophilic archaeon isolated from the Discovery deep brine-seawater interface in the Red Sea.</title>
        <authorList>
            <person name="Zhang G."/>
            <person name="Stingl U."/>
            <person name="Rashid M."/>
        </authorList>
    </citation>
    <scope>NUCLEOTIDE SEQUENCE [LARGE SCALE GENOMIC DNA]</scope>
    <source>
        <strain evidence="2 3">SB9</strain>
    </source>
</reference>
<accession>A0A0W1R8W2</accession>
<keyword evidence="1" id="KW-0472">Membrane</keyword>
<dbReference type="STRING" id="1514971.AUR64_09755"/>
<sequence>MSSQILFRLRRALRYVAAAAGLAVVIGYFQQGSIEAGLLFGLAVGAGVAIGLVLFEVASR</sequence>
<keyword evidence="1" id="KW-0812">Transmembrane</keyword>
<comment type="caution">
    <text evidence="2">The sequence shown here is derived from an EMBL/GenBank/DDBJ whole genome shotgun (WGS) entry which is preliminary data.</text>
</comment>
<feature type="transmembrane region" description="Helical" evidence="1">
    <location>
        <begin position="12"/>
        <end position="30"/>
    </location>
</feature>
<feature type="transmembrane region" description="Helical" evidence="1">
    <location>
        <begin position="36"/>
        <end position="55"/>
    </location>
</feature>
<keyword evidence="1" id="KW-1133">Transmembrane helix</keyword>